<dbReference type="GO" id="GO:0000294">
    <property type="term" value="P:nuclear-transcribed mRNA catabolic process, RNase MRP-dependent"/>
    <property type="evidence" value="ECO:0007669"/>
    <property type="project" value="TreeGrafter"/>
</dbReference>
<dbReference type="InterPro" id="IPR047204">
    <property type="entry name" value="RMP1_RBD"/>
</dbReference>
<dbReference type="RefSeq" id="XP_035318929.1">
    <property type="nucleotide sequence ID" value="XM_035465054.1"/>
</dbReference>
<feature type="compositionally biased region" description="Basic residues" evidence="1">
    <location>
        <begin position="194"/>
        <end position="203"/>
    </location>
</feature>
<dbReference type="Proteomes" id="UP000749293">
    <property type="component" value="Unassembled WGS sequence"/>
</dbReference>
<proteinExistence type="predicted"/>
<dbReference type="PANTHER" id="PTHR37792">
    <property type="entry name" value="RIBONUCLEASE MRP PROTEIN SUBUNIT RMP1"/>
    <property type="match status" value="1"/>
</dbReference>
<reference evidence="3" key="1">
    <citation type="submission" date="2020-03" db="EMBL/GenBank/DDBJ databases">
        <title>Site-based positive gene gene selection in Geosmithia morbida across the United States reveals a broad range of putative effectors and factors for local host and environmental adapation.</title>
        <authorList>
            <person name="Onufrak A."/>
            <person name="Murdoch R.W."/>
            <person name="Gazis R."/>
            <person name="Huff M."/>
            <person name="Staton M."/>
            <person name="Klingeman W."/>
            <person name="Hadziabdic D."/>
        </authorList>
    </citation>
    <scope>NUCLEOTIDE SEQUENCE</scope>
    <source>
        <strain evidence="3">1262</strain>
    </source>
</reference>
<protein>
    <recommendedName>
        <fullName evidence="2">RNase MRP protein 1 RNA binding domain-containing protein</fullName>
    </recommendedName>
</protein>
<dbReference type="GO" id="GO:0042134">
    <property type="term" value="F:rRNA primary transcript binding"/>
    <property type="evidence" value="ECO:0007669"/>
    <property type="project" value="InterPro"/>
</dbReference>
<dbReference type="Pfam" id="PF20945">
    <property type="entry name" value="RMP1"/>
    <property type="match status" value="1"/>
</dbReference>
<feature type="domain" description="RNase MRP protein 1 RNA binding" evidence="2">
    <location>
        <begin position="23"/>
        <end position="111"/>
    </location>
</feature>
<evidence type="ECO:0000259" key="2">
    <source>
        <dbReference type="Pfam" id="PF20945"/>
    </source>
</evidence>
<gene>
    <name evidence="3" type="ORF">GMORB2_3078</name>
</gene>
<dbReference type="AlphaFoldDB" id="A0A9P4YR34"/>
<sequence>MPTITPEAAITIHTYLAPLLPIVDAFNHRHKNQHRSSHWWSHFSIFRRSLRSLVISLTLSSRRSHNGDSSFVFARWLTQRIIPRVYIPFTQLAADNQHAPLGLLLFTLLARVGSVLSQHVPADDDVPTASAVAVPKPKRDQATTNISAETDRGIVISRGDLPPPVNVTQPTSAPAHSGKQKRTKTAPPSLPTKPRNKSKSKKSQKGDDFSSLFGSL</sequence>
<comment type="caution">
    <text evidence="3">The sequence shown here is derived from an EMBL/GenBank/DDBJ whole genome shotgun (WGS) entry which is preliminary data.</text>
</comment>
<dbReference type="EMBL" id="JAANYQ010000017">
    <property type="protein sequence ID" value="KAF4120277.1"/>
    <property type="molecule type" value="Genomic_DNA"/>
</dbReference>
<dbReference type="InterPro" id="IPR047205">
    <property type="entry name" value="RMP1"/>
</dbReference>
<organism evidence="3 4">
    <name type="scientific">Geosmithia morbida</name>
    <dbReference type="NCBI Taxonomy" id="1094350"/>
    <lineage>
        <taxon>Eukaryota</taxon>
        <taxon>Fungi</taxon>
        <taxon>Dikarya</taxon>
        <taxon>Ascomycota</taxon>
        <taxon>Pezizomycotina</taxon>
        <taxon>Sordariomycetes</taxon>
        <taxon>Hypocreomycetidae</taxon>
        <taxon>Hypocreales</taxon>
        <taxon>Bionectriaceae</taxon>
        <taxon>Geosmithia</taxon>
    </lineage>
</organism>
<evidence type="ECO:0000313" key="4">
    <source>
        <dbReference type="Proteomes" id="UP000749293"/>
    </source>
</evidence>
<name>A0A9P4YR34_9HYPO</name>
<dbReference type="PANTHER" id="PTHR37792:SF1">
    <property type="entry name" value="RIBONUCLEASE MRP PROTEIN SUBUNIT RMP1"/>
    <property type="match status" value="1"/>
</dbReference>
<dbReference type="GeneID" id="55969306"/>
<feature type="region of interest" description="Disordered" evidence="1">
    <location>
        <begin position="127"/>
        <end position="216"/>
    </location>
</feature>
<evidence type="ECO:0000313" key="3">
    <source>
        <dbReference type="EMBL" id="KAF4120277.1"/>
    </source>
</evidence>
<keyword evidence="4" id="KW-1185">Reference proteome</keyword>
<dbReference type="GO" id="GO:0000466">
    <property type="term" value="P:maturation of 5.8S rRNA from tricistronic rRNA transcript (SSU-rRNA, 5.8S rRNA, LSU-rRNA)"/>
    <property type="evidence" value="ECO:0007669"/>
    <property type="project" value="TreeGrafter"/>
</dbReference>
<dbReference type="GO" id="GO:0000172">
    <property type="term" value="C:ribonuclease MRP complex"/>
    <property type="evidence" value="ECO:0007669"/>
    <property type="project" value="InterPro"/>
</dbReference>
<evidence type="ECO:0000256" key="1">
    <source>
        <dbReference type="SAM" id="MobiDB-lite"/>
    </source>
</evidence>
<dbReference type="OrthoDB" id="5414547at2759"/>
<accession>A0A9P4YR34</accession>
<dbReference type="CDD" id="cd22573">
    <property type="entry name" value="RMP1_RBD"/>
    <property type="match status" value="1"/>
</dbReference>